<evidence type="ECO:0000313" key="7">
    <source>
        <dbReference type="EMBL" id="TFK95498.1"/>
    </source>
</evidence>
<keyword evidence="3" id="KW-0539">Nucleus</keyword>
<feature type="region of interest" description="Disordered" evidence="4">
    <location>
        <begin position="682"/>
        <end position="738"/>
    </location>
</feature>
<feature type="region of interest" description="Disordered" evidence="4">
    <location>
        <begin position="185"/>
        <end position="230"/>
    </location>
</feature>
<dbReference type="PANTHER" id="PTHR12585">
    <property type="entry name" value="SCC1 / RAD21 FAMILY MEMBER"/>
    <property type="match status" value="1"/>
</dbReference>
<feature type="compositionally biased region" description="Polar residues" evidence="4">
    <location>
        <begin position="690"/>
        <end position="712"/>
    </location>
</feature>
<reference evidence="7 8" key="1">
    <citation type="journal article" date="2019" name="Nat. Ecol. Evol.">
        <title>Megaphylogeny resolves global patterns of mushroom evolution.</title>
        <authorList>
            <person name="Varga T."/>
            <person name="Krizsan K."/>
            <person name="Foldi C."/>
            <person name="Dima B."/>
            <person name="Sanchez-Garcia M."/>
            <person name="Sanchez-Ramirez S."/>
            <person name="Szollosi G.J."/>
            <person name="Szarkandi J.G."/>
            <person name="Papp V."/>
            <person name="Albert L."/>
            <person name="Andreopoulos W."/>
            <person name="Angelini C."/>
            <person name="Antonin V."/>
            <person name="Barry K.W."/>
            <person name="Bougher N.L."/>
            <person name="Buchanan P."/>
            <person name="Buyck B."/>
            <person name="Bense V."/>
            <person name="Catcheside P."/>
            <person name="Chovatia M."/>
            <person name="Cooper J."/>
            <person name="Damon W."/>
            <person name="Desjardin D."/>
            <person name="Finy P."/>
            <person name="Geml J."/>
            <person name="Haridas S."/>
            <person name="Hughes K."/>
            <person name="Justo A."/>
            <person name="Karasinski D."/>
            <person name="Kautmanova I."/>
            <person name="Kiss B."/>
            <person name="Kocsube S."/>
            <person name="Kotiranta H."/>
            <person name="LaButti K.M."/>
            <person name="Lechner B.E."/>
            <person name="Liimatainen K."/>
            <person name="Lipzen A."/>
            <person name="Lukacs Z."/>
            <person name="Mihaltcheva S."/>
            <person name="Morgado L.N."/>
            <person name="Niskanen T."/>
            <person name="Noordeloos M.E."/>
            <person name="Ohm R.A."/>
            <person name="Ortiz-Santana B."/>
            <person name="Ovrebo C."/>
            <person name="Racz N."/>
            <person name="Riley R."/>
            <person name="Savchenko A."/>
            <person name="Shiryaev A."/>
            <person name="Soop K."/>
            <person name="Spirin V."/>
            <person name="Szebenyi C."/>
            <person name="Tomsovsky M."/>
            <person name="Tulloss R.E."/>
            <person name="Uehling J."/>
            <person name="Grigoriev I.V."/>
            <person name="Vagvolgyi C."/>
            <person name="Papp T."/>
            <person name="Martin F.M."/>
            <person name="Miettinen O."/>
            <person name="Hibbett D.S."/>
            <person name="Nagy L.G."/>
        </authorList>
    </citation>
    <scope>NUCLEOTIDE SEQUENCE [LARGE SCALE GENOMIC DNA]</scope>
    <source>
        <strain evidence="7 8">CBS 309.79</strain>
    </source>
</reference>
<keyword evidence="8" id="KW-1185">Reference proteome</keyword>
<feature type="compositionally biased region" description="Low complexity" evidence="4">
    <location>
        <begin position="715"/>
        <end position="730"/>
    </location>
</feature>
<evidence type="ECO:0000256" key="4">
    <source>
        <dbReference type="SAM" id="MobiDB-lite"/>
    </source>
</evidence>
<dbReference type="AlphaFoldDB" id="A0A5C3Q5K6"/>
<dbReference type="GO" id="GO:0030892">
    <property type="term" value="C:mitotic cohesin complex"/>
    <property type="evidence" value="ECO:0007669"/>
    <property type="project" value="TreeGrafter"/>
</dbReference>
<evidence type="ECO:0000256" key="1">
    <source>
        <dbReference type="ARBA" id="ARBA00004123"/>
    </source>
</evidence>
<dbReference type="STRING" id="1884261.A0A5C3Q5K6"/>
<dbReference type="GO" id="GO:0003682">
    <property type="term" value="F:chromatin binding"/>
    <property type="evidence" value="ECO:0007669"/>
    <property type="project" value="TreeGrafter"/>
</dbReference>
<dbReference type="Proteomes" id="UP000305067">
    <property type="component" value="Unassembled WGS sequence"/>
</dbReference>
<evidence type="ECO:0000313" key="8">
    <source>
        <dbReference type="Proteomes" id="UP000305067"/>
    </source>
</evidence>
<dbReference type="Gene3D" id="1.10.10.580">
    <property type="entry name" value="Structural maintenance of chromosome 1. Chain E"/>
    <property type="match status" value="1"/>
</dbReference>
<dbReference type="GO" id="GO:0005634">
    <property type="term" value="C:nucleus"/>
    <property type="evidence" value="ECO:0007669"/>
    <property type="project" value="UniProtKB-SubCell"/>
</dbReference>
<dbReference type="PANTHER" id="PTHR12585:SF69">
    <property type="entry name" value="FI11703P"/>
    <property type="match status" value="1"/>
</dbReference>
<evidence type="ECO:0000259" key="5">
    <source>
        <dbReference type="Pfam" id="PF04824"/>
    </source>
</evidence>
<dbReference type="InterPro" id="IPR036390">
    <property type="entry name" value="WH_DNA-bd_sf"/>
</dbReference>
<dbReference type="InterPro" id="IPR006910">
    <property type="entry name" value="Rad21_Rec8_N"/>
</dbReference>
<dbReference type="GO" id="GO:1990414">
    <property type="term" value="P:replication-born double-strand break repair via sister chromatid exchange"/>
    <property type="evidence" value="ECO:0007669"/>
    <property type="project" value="TreeGrafter"/>
</dbReference>
<dbReference type="Pfam" id="PF04824">
    <property type="entry name" value="Rad21_Rec8"/>
    <property type="match status" value="1"/>
</dbReference>
<sequence>MSLTDAIRDRRGPIAKVWLAAHMERKLSKTQTLQTDIEESVEAIIGQEVEVMALRVSGQLLLGVVRIYSRKAKYLLDDCNEALMRIKMTFRPGVVDMTADQLVSKNSITLQPTGMDLDLFLPDLNWDLDILDRPPPKKAQHLANKADITLPSHLDLDLNLQDPSDFDLGPSDGIGSQNFELDFDLGSGWGDEDAQGSEDGLSSRRDDDDVSVEMGLDAPAPRHSLEPNIFGQGGMDLDLLSTASKSRAGSEHPFNADAMDIDDFGMGGGLDLTEMGIGFEDIPDMPQTPAPGPDMPDEEEEDLPQGGEKTPTRAMSRFSSPLTEMPGTPPPETPAAELEKTPTKPKRKPKEKKQIIDSIIELADGGPAGRGRRGAQNGFGAPMTKDVSNILKDPNFIPHSSLTTRFLEIRHDPLVHFMPTTTTNAGSFISYAPPGLPPQLLGMFSHRAGPSKRSAQAPRSAANKRRRTEPEEEIEAPRRDASAAPSQLLGSDILGRAGSADPLGDLNLPADDTLGLDEFQMDIPIEDEEPITLDHQSERARSMSRLSTPGIDGRYEDNEESYADAACPIVEFDLKPTQEATQNDQVPGTDSVPVVEHDSKGYSKNTVKALSLIRNELKPTGDEDEDADKVLSFNQMSHKASRRAASSFFFELLVLATRDCVQVEQDTPFENIEVRAKDKLWEHQAAEPSQDPNGSSSRLGSLAPSQRASSMAATPRRGPSGAPSSSRLSAVQATPSRN</sequence>
<dbReference type="GO" id="GO:0007064">
    <property type="term" value="P:mitotic sister chromatid cohesion"/>
    <property type="evidence" value="ECO:0007669"/>
    <property type="project" value="TreeGrafter"/>
</dbReference>
<name>A0A5C3Q5K6_9AGAR</name>
<dbReference type="InterPro" id="IPR023093">
    <property type="entry name" value="ScpA-like_C"/>
</dbReference>
<dbReference type="EMBL" id="ML178882">
    <property type="protein sequence ID" value="TFK95498.1"/>
    <property type="molecule type" value="Genomic_DNA"/>
</dbReference>
<dbReference type="InterPro" id="IPR006909">
    <property type="entry name" value="Rad21/Rec8_C_eu"/>
</dbReference>
<dbReference type="OrthoDB" id="10071381at2759"/>
<feature type="region of interest" description="Disordered" evidence="4">
    <location>
        <begin position="440"/>
        <end position="485"/>
    </location>
</feature>
<dbReference type="Pfam" id="PF04825">
    <property type="entry name" value="Rad21_Rec8_N"/>
    <property type="match status" value="1"/>
</dbReference>
<feature type="region of interest" description="Disordered" evidence="4">
    <location>
        <begin position="279"/>
        <end position="353"/>
    </location>
</feature>
<dbReference type="InterPro" id="IPR039781">
    <property type="entry name" value="Rad21/Rec8-like"/>
</dbReference>
<organism evidence="7 8">
    <name type="scientific">Pterulicium gracile</name>
    <dbReference type="NCBI Taxonomy" id="1884261"/>
    <lineage>
        <taxon>Eukaryota</taxon>
        <taxon>Fungi</taxon>
        <taxon>Dikarya</taxon>
        <taxon>Basidiomycota</taxon>
        <taxon>Agaricomycotina</taxon>
        <taxon>Agaricomycetes</taxon>
        <taxon>Agaricomycetidae</taxon>
        <taxon>Agaricales</taxon>
        <taxon>Pleurotineae</taxon>
        <taxon>Pterulaceae</taxon>
        <taxon>Pterulicium</taxon>
    </lineage>
</organism>
<accession>A0A5C3Q5K6</accession>
<evidence type="ECO:0000256" key="3">
    <source>
        <dbReference type="ARBA" id="ARBA00023242"/>
    </source>
</evidence>
<comment type="similarity">
    <text evidence="2">Belongs to the rad21 family.</text>
</comment>
<evidence type="ECO:0000259" key="6">
    <source>
        <dbReference type="Pfam" id="PF04825"/>
    </source>
</evidence>
<dbReference type="SUPFAM" id="SSF46785">
    <property type="entry name" value="Winged helix' DNA-binding domain"/>
    <property type="match status" value="1"/>
</dbReference>
<protein>
    <submittedName>
        <fullName evidence="7">Rec8 like protein-domain-containing protein</fullName>
    </submittedName>
</protein>
<feature type="domain" description="Rad21/Rec8-like protein C-terminal eukaryotic" evidence="5">
    <location>
        <begin position="629"/>
        <end position="679"/>
    </location>
</feature>
<feature type="domain" description="Rad21/Rec8-like protein N-terminal" evidence="6">
    <location>
        <begin position="1"/>
        <end position="101"/>
    </location>
</feature>
<comment type="subcellular location">
    <subcellularLocation>
        <location evidence="1">Nucleus</location>
    </subcellularLocation>
</comment>
<gene>
    <name evidence="7" type="ORF">BDV98DRAFT_577607</name>
</gene>
<evidence type="ECO:0000256" key="2">
    <source>
        <dbReference type="ARBA" id="ARBA00009870"/>
    </source>
</evidence>
<proteinExistence type="inferred from homology"/>